<sequence>MKVLHVIHKLNPGGIETWLKDLAIYNEKVKSHDIFILTQTKEKAFYDEICCCLDNTHLVKMEKPGRFFAYTKQLYSYMVNKDFDVVHSHTGLFSGWIAFVAYLARVKVRVVHVHTDKIDLTSNVKKTYAFIMKRFMHMFSSHKIAVSNNANLQFFLSDKNTHIIPCGINFVENPTYLSKEKLGFKVDDVVLCHVGRFNKVKNHIFLIDLVFSLPEKYKLLLVGDGVESISIQKLVKDRGLQARVIFLGQRSDVPSILKHVADLFLLPSHFEGFGLAAVEAQHYGVKTLVSNKVPETVNISNYCYFLPISDPLEWKQFVLKFTDKNNHYSSAKKACDNNAYSICDNVAKINNIYIN</sequence>
<protein>
    <submittedName>
        <fullName evidence="3">Glycosyltransferase family 1 protein</fullName>
    </submittedName>
</protein>
<dbReference type="Pfam" id="PF00534">
    <property type="entry name" value="Glycos_transf_1"/>
    <property type="match status" value="1"/>
</dbReference>
<dbReference type="Proteomes" id="UP000811844">
    <property type="component" value="Unassembled WGS sequence"/>
</dbReference>
<reference evidence="3 4" key="1">
    <citation type="submission" date="2020-02" db="EMBL/GenBank/DDBJ databases">
        <title>Shewanella WXL01 sp. nov., a marine bacterium isolated from green algae in Luhuitou Fringing Reef (Northern South China Sea).</title>
        <authorList>
            <person name="Wang X."/>
        </authorList>
    </citation>
    <scope>NUCLEOTIDE SEQUENCE [LARGE SCALE GENOMIC DNA]</scope>
    <source>
        <strain evidence="3 4">MCCC 1A01895</strain>
    </source>
</reference>
<feature type="domain" description="Glycosyl transferase family 1" evidence="1">
    <location>
        <begin position="179"/>
        <end position="294"/>
    </location>
</feature>
<dbReference type="Gene3D" id="3.40.50.2000">
    <property type="entry name" value="Glycogen Phosphorylase B"/>
    <property type="match status" value="2"/>
</dbReference>
<name>A0ABS5I2G3_9GAMM</name>
<evidence type="ECO:0000259" key="2">
    <source>
        <dbReference type="Pfam" id="PF13439"/>
    </source>
</evidence>
<evidence type="ECO:0000259" key="1">
    <source>
        <dbReference type="Pfam" id="PF00534"/>
    </source>
</evidence>
<evidence type="ECO:0000313" key="3">
    <source>
        <dbReference type="EMBL" id="MBR9728205.1"/>
    </source>
</evidence>
<dbReference type="PANTHER" id="PTHR12526">
    <property type="entry name" value="GLYCOSYLTRANSFERASE"/>
    <property type="match status" value="1"/>
</dbReference>
<comment type="caution">
    <text evidence="3">The sequence shown here is derived from an EMBL/GenBank/DDBJ whole genome shotgun (WGS) entry which is preliminary data.</text>
</comment>
<dbReference type="InterPro" id="IPR001296">
    <property type="entry name" value="Glyco_trans_1"/>
</dbReference>
<feature type="domain" description="Glycosyltransferase subfamily 4-like N-terminal" evidence="2">
    <location>
        <begin position="12"/>
        <end position="169"/>
    </location>
</feature>
<dbReference type="InterPro" id="IPR028098">
    <property type="entry name" value="Glyco_trans_4-like_N"/>
</dbReference>
<proteinExistence type="predicted"/>
<accession>A0ABS5I2G3</accession>
<organism evidence="3 4">
    <name type="scientific">Shewanella intestini</name>
    <dbReference type="NCBI Taxonomy" id="2017544"/>
    <lineage>
        <taxon>Bacteria</taxon>
        <taxon>Pseudomonadati</taxon>
        <taxon>Pseudomonadota</taxon>
        <taxon>Gammaproteobacteria</taxon>
        <taxon>Alteromonadales</taxon>
        <taxon>Shewanellaceae</taxon>
        <taxon>Shewanella</taxon>
    </lineage>
</organism>
<gene>
    <name evidence="3" type="ORF">G3R48_09465</name>
</gene>
<dbReference type="RefSeq" id="WP_153662736.1">
    <property type="nucleotide sequence ID" value="NZ_JAAIKR010000008.1"/>
</dbReference>
<dbReference type="SUPFAM" id="SSF53756">
    <property type="entry name" value="UDP-Glycosyltransferase/glycogen phosphorylase"/>
    <property type="match status" value="1"/>
</dbReference>
<dbReference type="EMBL" id="JAAIKR010000008">
    <property type="protein sequence ID" value="MBR9728205.1"/>
    <property type="molecule type" value="Genomic_DNA"/>
</dbReference>
<keyword evidence="4" id="KW-1185">Reference proteome</keyword>
<dbReference type="Pfam" id="PF13439">
    <property type="entry name" value="Glyco_transf_4"/>
    <property type="match status" value="1"/>
</dbReference>
<evidence type="ECO:0000313" key="4">
    <source>
        <dbReference type="Proteomes" id="UP000811844"/>
    </source>
</evidence>